<keyword evidence="3" id="KW-1185">Reference proteome</keyword>
<feature type="transmembrane region" description="Helical" evidence="1">
    <location>
        <begin position="178"/>
        <end position="198"/>
    </location>
</feature>
<feature type="transmembrane region" description="Helical" evidence="1">
    <location>
        <begin position="228"/>
        <end position="252"/>
    </location>
</feature>
<keyword evidence="1" id="KW-0812">Transmembrane</keyword>
<organism evidence="2 3">
    <name type="scientific">Streptomyces daqingensis</name>
    <dbReference type="NCBI Taxonomy" id="1472640"/>
    <lineage>
        <taxon>Bacteria</taxon>
        <taxon>Bacillati</taxon>
        <taxon>Actinomycetota</taxon>
        <taxon>Actinomycetes</taxon>
        <taxon>Kitasatosporales</taxon>
        <taxon>Streptomycetaceae</taxon>
        <taxon>Streptomyces</taxon>
    </lineage>
</organism>
<dbReference type="Pfam" id="PF12679">
    <property type="entry name" value="ABC2_membrane_2"/>
    <property type="match status" value="1"/>
</dbReference>
<feature type="transmembrane region" description="Helical" evidence="1">
    <location>
        <begin position="104"/>
        <end position="132"/>
    </location>
</feature>
<feature type="transmembrane region" description="Helical" evidence="1">
    <location>
        <begin position="152"/>
        <end position="171"/>
    </location>
</feature>
<evidence type="ECO:0000313" key="2">
    <source>
        <dbReference type="EMBL" id="GGO47186.1"/>
    </source>
</evidence>
<proteinExistence type="predicted"/>
<accession>A0ABQ2M5S3</accession>
<feature type="transmembrane region" description="Helical" evidence="1">
    <location>
        <begin position="62"/>
        <end position="83"/>
    </location>
</feature>
<comment type="caution">
    <text evidence="2">The sequence shown here is derived from an EMBL/GenBank/DDBJ whole genome shotgun (WGS) entry which is preliminary data.</text>
</comment>
<sequence length="257" mass="26796">MSDTGAAVAFEWTKIRTLRSTVWSLALFSAASVVVALLFGYVMRGTYADLDAAAQARFDPVASGFSGMKLGMIALVVFGVLTVSSEYSTGSIRSSLAAVPRRGVFYAAKLLTGTATALVVSAVVVTLSFFAAQTMLGSPASVSLSDDGVLRALIGGVLYMTLICAFSMGLASVLRSSALTMGILVPLFFMISTILNSIPGVQKVAQFLPDLAGSLILRSKEPHGDGVLTAWTGMAVLAAWAVLAVAAGYFAMRRRDA</sequence>
<feature type="transmembrane region" description="Helical" evidence="1">
    <location>
        <begin position="21"/>
        <end position="42"/>
    </location>
</feature>
<dbReference type="Proteomes" id="UP000631535">
    <property type="component" value="Unassembled WGS sequence"/>
</dbReference>
<evidence type="ECO:0000313" key="3">
    <source>
        <dbReference type="Proteomes" id="UP000631535"/>
    </source>
</evidence>
<reference evidence="3" key="1">
    <citation type="journal article" date="2019" name="Int. J. Syst. Evol. Microbiol.">
        <title>The Global Catalogue of Microorganisms (GCM) 10K type strain sequencing project: providing services to taxonomists for standard genome sequencing and annotation.</title>
        <authorList>
            <consortium name="The Broad Institute Genomics Platform"/>
            <consortium name="The Broad Institute Genome Sequencing Center for Infectious Disease"/>
            <person name="Wu L."/>
            <person name="Ma J."/>
        </authorList>
    </citation>
    <scope>NUCLEOTIDE SEQUENCE [LARGE SCALE GENOMIC DNA]</scope>
    <source>
        <strain evidence="3">CGMCC 4.7178</strain>
    </source>
</reference>
<gene>
    <name evidence="2" type="ORF">GCM10012287_19260</name>
</gene>
<dbReference type="EMBL" id="BMMP01000005">
    <property type="protein sequence ID" value="GGO47186.1"/>
    <property type="molecule type" value="Genomic_DNA"/>
</dbReference>
<evidence type="ECO:0000256" key="1">
    <source>
        <dbReference type="SAM" id="Phobius"/>
    </source>
</evidence>
<keyword evidence="1" id="KW-1133">Transmembrane helix</keyword>
<name>A0ABQ2M5S3_9ACTN</name>
<dbReference type="RefSeq" id="WP_189036674.1">
    <property type="nucleotide sequence ID" value="NZ_BMMP01000005.1"/>
</dbReference>
<protein>
    <submittedName>
        <fullName evidence="2">ABC transporter</fullName>
    </submittedName>
</protein>
<keyword evidence="1" id="KW-0472">Membrane</keyword>